<evidence type="ECO:0000313" key="1">
    <source>
        <dbReference type="EMBL" id="CBX96920.1"/>
    </source>
</evidence>
<keyword evidence="2" id="KW-1185">Reference proteome</keyword>
<dbReference type="Proteomes" id="UP000002668">
    <property type="component" value="Genome"/>
</dbReference>
<dbReference type="VEuPathDB" id="FungiDB:LEMA_P100510.1"/>
<proteinExistence type="predicted"/>
<sequence>MIWNLDLESENIAGYTKRFHLAHINIPHAMVPSTKSTKTKQPFARRVFPFQGFKIEFPDIDGFTRGARSCPHFLP</sequence>
<name>E5A060_LEPMJ</name>
<reference evidence="2" key="1">
    <citation type="journal article" date="2011" name="Nat. Commun.">
        <title>Effector diversification within compartments of the Leptosphaeria maculans genome affected by Repeat-Induced Point mutations.</title>
        <authorList>
            <person name="Rouxel T."/>
            <person name="Grandaubert J."/>
            <person name="Hane J.K."/>
            <person name="Hoede C."/>
            <person name="van de Wouw A.P."/>
            <person name="Couloux A."/>
            <person name="Dominguez V."/>
            <person name="Anthouard V."/>
            <person name="Bally P."/>
            <person name="Bourras S."/>
            <person name="Cozijnsen A.J."/>
            <person name="Ciuffetti L.M."/>
            <person name="Degrave A."/>
            <person name="Dilmaghani A."/>
            <person name="Duret L."/>
            <person name="Fudal I."/>
            <person name="Goodwin S.B."/>
            <person name="Gout L."/>
            <person name="Glaser N."/>
            <person name="Linglin J."/>
            <person name="Kema G.H.J."/>
            <person name="Lapalu N."/>
            <person name="Lawrence C.B."/>
            <person name="May K."/>
            <person name="Meyer M."/>
            <person name="Ollivier B."/>
            <person name="Poulain J."/>
            <person name="Schoch C.L."/>
            <person name="Simon A."/>
            <person name="Spatafora J.W."/>
            <person name="Stachowiak A."/>
            <person name="Turgeon B.G."/>
            <person name="Tyler B.M."/>
            <person name="Vincent D."/>
            <person name="Weissenbach J."/>
            <person name="Amselem J."/>
            <person name="Quesneville H."/>
            <person name="Oliver R.P."/>
            <person name="Wincker P."/>
            <person name="Balesdent M.-H."/>
            <person name="Howlett B.J."/>
        </authorList>
    </citation>
    <scope>NUCLEOTIDE SEQUENCE [LARGE SCALE GENOMIC DNA]</scope>
    <source>
        <strain evidence="2">JN3 / isolate v23.1.3 / race Av1-4-5-6-7-8</strain>
    </source>
</reference>
<evidence type="ECO:0000313" key="2">
    <source>
        <dbReference type="Proteomes" id="UP000002668"/>
    </source>
</evidence>
<organism evidence="2">
    <name type="scientific">Leptosphaeria maculans (strain JN3 / isolate v23.1.3 / race Av1-4-5-6-7-8)</name>
    <name type="common">Blackleg fungus</name>
    <name type="synonym">Phoma lingam</name>
    <dbReference type="NCBI Taxonomy" id="985895"/>
    <lineage>
        <taxon>Eukaryota</taxon>
        <taxon>Fungi</taxon>
        <taxon>Dikarya</taxon>
        <taxon>Ascomycota</taxon>
        <taxon>Pezizomycotina</taxon>
        <taxon>Dothideomycetes</taxon>
        <taxon>Pleosporomycetidae</taxon>
        <taxon>Pleosporales</taxon>
        <taxon>Pleosporineae</taxon>
        <taxon>Leptosphaeriaceae</taxon>
        <taxon>Plenodomus</taxon>
        <taxon>Plenodomus lingam/Leptosphaeria maculans species complex</taxon>
    </lineage>
</organism>
<dbReference type="InParanoid" id="E5A060"/>
<dbReference type="EMBL" id="FP929130">
    <property type="protein sequence ID" value="CBX96920.1"/>
    <property type="molecule type" value="Genomic_DNA"/>
</dbReference>
<dbReference type="HOGENOM" id="CLU_2671517_0_0_1"/>
<protein>
    <submittedName>
        <fullName evidence="1">Predicted protein</fullName>
    </submittedName>
</protein>
<accession>E5A060</accession>
<gene>
    <name evidence="1" type="ORF">LEMA_P100510.1</name>
</gene>
<dbReference type="AlphaFoldDB" id="E5A060"/>